<dbReference type="EMBL" id="CATNWA010020476">
    <property type="protein sequence ID" value="CAI9618565.1"/>
    <property type="molecule type" value="Genomic_DNA"/>
</dbReference>
<dbReference type="Proteomes" id="UP001162483">
    <property type="component" value="Unassembled WGS sequence"/>
</dbReference>
<keyword evidence="2" id="KW-1185">Reference proteome</keyword>
<comment type="caution">
    <text evidence="1">The sequence shown here is derived from an EMBL/GenBank/DDBJ whole genome shotgun (WGS) entry which is preliminary data.</text>
</comment>
<sequence>MWSGKYCSHGNRQTQTHPSGCQIEKRDLLLQRTHLHCSGVLWQRALQHCIQSFVLHLVMSLAIDRRIFSSKEISWMDLLHRWQPFKVPHLKSLSS</sequence>
<gene>
    <name evidence="1" type="ORF">SPARVUS_LOCUS15695135</name>
</gene>
<accession>A0ABN9H9U4</accession>
<protein>
    <submittedName>
        <fullName evidence="1">Uncharacterized protein</fullName>
    </submittedName>
</protein>
<evidence type="ECO:0000313" key="2">
    <source>
        <dbReference type="Proteomes" id="UP001162483"/>
    </source>
</evidence>
<organism evidence="1 2">
    <name type="scientific">Staurois parvus</name>
    <dbReference type="NCBI Taxonomy" id="386267"/>
    <lineage>
        <taxon>Eukaryota</taxon>
        <taxon>Metazoa</taxon>
        <taxon>Chordata</taxon>
        <taxon>Craniata</taxon>
        <taxon>Vertebrata</taxon>
        <taxon>Euteleostomi</taxon>
        <taxon>Amphibia</taxon>
        <taxon>Batrachia</taxon>
        <taxon>Anura</taxon>
        <taxon>Neobatrachia</taxon>
        <taxon>Ranoidea</taxon>
        <taxon>Ranidae</taxon>
        <taxon>Staurois</taxon>
    </lineage>
</organism>
<name>A0ABN9H9U4_9NEOB</name>
<reference evidence="1" key="1">
    <citation type="submission" date="2023-05" db="EMBL/GenBank/DDBJ databases">
        <authorList>
            <person name="Stuckert A."/>
        </authorList>
    </citation>
    <scope>NUCLEOTIDE SEQUENCE</scope>
</reference>
<evidence type="ECO:0000313" key="1">
    <source>
        <dbReference type="EMBL" id="CAI9618565.1"/>
    </source>
</evidence>
<proteinExistence type="predicted"/>